<proteinExistence type="predicted"/>
<feature type="region of interest" description="Disordered" evidence="1">
    <location>
        <begin position="26"/>
        <end position="61"/>
    </location>
</feature>
<name>A0AAU7P9Y4_9XANT</name>
<protein>
    <recommendedName>
        <fullName evidence="3">Secreted protein</fullName>
    </recommendedName>
</protein>
<gene>
    <name evidence="2" type="ORF">VZ068_03325</name>
</gene>
<dbReference type="RefSeq" id="WP_349656892.1">
    <property type="nucleotide sequence ID" value="NZ_CP144460.1"/>
</dbReference>
<evidence type="ECO:0000313" key="2">
    <source>
        <dbReference type="EMBL" id="XBS38589.1"/>
    </source>
</evidence>
<reference evidence="2" key="1">
    <citation type="submission" date="2024-02" db="EMBL/GenBank/DDBJ databases">
        <title>Complete genome sequence of Xanthomonas sp. 10-10.</title>
        <authorList>
            <person name="Biessy A."/>
            <person name="Ciotola M."/>
            <person name="Cadieux M."/>
            <person name="Soufiane B."/>
            <person name="Laforest M."/>
            <person name="Filion M."/>
        </authorList>
    </citation>
    <scope>NUCLEOTIDE SEQUENCE</scope>
    <source>
        <strain evidence="2">10-10</strain>
    </source>
</reference>
<dbReference type="AlphaFoldDB" id="A0AAU7P9Y4"/>
<accession>A0AAU7P9Y4</accession>
<evidence type="ECO:0000256" key="1">
    <source>
        <dbReference type="SAM" id="MobiDB-lite"/>
    </source>
</evidence>
<sequence>MHARPREWLYATASIAAAIGTTPCLGTGPQAAAQAQPGVEVEAQHADAGDAPDALGQAPTGRHEDCRLSIVSGLSIHREQANRQAAHIACPLQQARDFQALNIPLTEP</sequence>
<organism evidence="2">
    <name type="scientific">Xanthomonas sp. 10-10</name>
    <dbReference type="NCBI Taxonomy" id="3115848"/>
    <lineage>
        <taxon>Bacteria</taxon>
        <taxon>Pseudomonadati</taxon>
        <taxon>Pseudomonadota</taxon>
        <taxon>Gammaproteobacteria</taxon>
        <taxon>Lysobacterales</taxon>
        <taxon>Lysobacteraceae</taxon>
        <taxon>Xanthomonas</taxon>
    </lineage>
</organism>
<feature type="compositionally biased region" description="Low complexity" evidence="1">
    <location>
        <begin position="26"/>
        <end position="41"/>
    </location>
</feature>
<evidence type="ECO:0008006" key="3">
    <source>
        <dbReference type="Google" id="ProtNLM"/>
    </source>
</evidence>
<dbReference type="EMBL" id="CP144460">
    <property type="protein sequence ID" value="XBS38589.1"/>
    <property type="molecule type" value="Genomic_DNA"/>
</dbReference>